<dbReference type="RefSeq" id="XP_033531887.1">
    <property type="nucleotide sequence ID" value="XM_033673580.1"/>
</dbReference>
<protein>
    <submittedName>
        <fullName evidence="2 4">Uncharacterized protein</fullName>
    </submittedName>
</protein>
<gene>
    <name evidence="2 4" type="ORF">P152DRAFT_106047</name>
</gene>
<feature type="region of interest" description="Disordered" evidence="1">
    <location>
        <begin position="179"/>
        <end position="205"/>
    </location>
</feature>
<dbReference type="Proteomes" id="UP000504638">
    <property type="component" value="Unplaced"/>
</dbReference>
<feature type="compositionally biased region" description="Basic and acidic residues" evidence="1">
    <location>
        <begin position="179"/>
        <end position="193"/>
    </location>
</feature>
<evidence type="ECO:0000313" key="4">
    <source>
        <dbReference type="RefSeq" id="XP_033531887.1"/>
    </source>
</evidence>
<evidence type="ECO:0000313" key="2">
    <source>
        <dbReference type="EMBL" id="KAF1810256.1"/>
    </source>
</evidence>
<proteinExistence type="predicted"/>
<name>A0A6G1FX64_9PEZI</name>
<dbReference type="GeneID" id="54414150"/>
<dbReference type="AlphaFoldDB" id="A0A6G1FX64"/>
<evidence type="ECO:0000256" key="1">
    <source>
        <dbReference type="SAM" id="MobiDB-lite"/>
    </source>
</evidence>
<organism evidence="2">
    <name type="scientific">Eremomyces bilateralis CBS 781.70</name>
    <dbReference type="NCBI Taxonomy" id="1392243"/>
    <lineage>
        <taxon>Eukaryota</taxon>
        <taxon>Fungi</taxon>
        <taxon>Dikarya</taxon>
        <taxon>Ascomycota</taxon>
        <taxon>Pezizomycotina</taxon>
        <taxon>Dothideomycetes</taxon>
        <taxon>Dothideomycetes incertae sedis</taxon>
        <taxon>Eremomycetales</taxon>
        <taxon>Eremomycetaceae</taxon>
        <taxon>Eremomyces</taxon>
    </lineage>
</organism>
<reference evidence="4" key="2">
    <citation type="submission" date="2020-04" db="EMBL/GenBank/DDBJ databases">
        <authorList>
            <consortium name="NCBI Genome Project"/>
        </authorList>
    </citation>
    <scope>NUCLEOTIDE SEQUENCE</scope>
    <source>
        <strain evidence="4">CBS 781.70</strain>
    </source>
</reference>
<keyword evidence="3" id="KW-1185">Reference proteome</keyword>
<sequence length="222" mass="24395">MNLYLRKYHQLPRTQCPNHLSNFFDPIGSRLVPSCHHRGDRASAICCPFKASFVLGPSLSLLSIPPSLSLQRSVAAFAQAHHIHGIVVGASILLLASRRAIHCPKPSCAGVQGIKWRVTARISIEVRPRRTFRAVNPKSPTTTHTYPELSARSGMVPFHLLGVGCEDIFPGARNRDVNEGVGRWDAKRQERKAPTPRPLNSAAMGFTLSDALQRSHVSADID</sequence>
<evidence type="ECO:0000313" key="3">
    <source>
        <dbReference type="Proteomes" id="UP000504638"/>
    </source>
</evidence>
<reference evidence="4" key="3">
    <citation type="submission" date="2025-04" db="UniProtKB">
        <authorList>
            <consortium name="RefSeq"/>
        </authorList>
    </citation>
    <scope>IDENTIFICATION</scope>
    <source>
        <strain evidence="4">CBS 781.70</strain>
    </source>
</reference>
<dbReference type="EMBL" id="ML975167">
    <property type="protein sequence ID" value="KAF1810256.1"/>
    <property type="molecule type" value="Genomic_DNA"/>
</dbReference>
<reference evidence="2 4" key="1">
    <citation type="submission" date="2020-01" db="EMBL/GenBank/DDBJ databases">
        <authorList>
            <consortium name="DOE Joint Genome Institute"/>
            <person name="Haridas S."/>
            <person name="Albert R."/>
            <person name="Binder M."/>
            <person name="Bloem J."/>
            <person name="Labutti K."/>
            <person name="Salamov A."/>
            <person name="Andreopoulos B."/>
            <person name="Baker S.E."/>
            <person name="Barry K."/>
            <person name="Bills G."/>
            <person name="Bluhm B.H."/>
            <person name="Cannon C."/>
            <person name="Castanera R."/>
            <person name="Culley D.E."/>
            <person name="Daum C."/>
            <person name="Ezra D."/>
            <person name="Gonzalez J.B."/>
            <person name="Henrissat B."/>
            <person name="Kuo A."/>
            <person name="Liang C."/>
            <person name="Lipzen A."/>
            <person name="Lutzoni F."/>
            <person name="Magnuson J."/>
            <person name="Mondo S."/>
            <person name="Nolan M."/>
            <person name="Ohm R."/>
            <person name="Pangilinan J."/>
            <person name="Park H.-J."/>
            <person name="Ramirez L."/>
            <person name="Alfaro M."/>
            <person name="Sun H."/>
            <person name="Tritt A."/>
            <person name="Yoshinaga Y."/>
            <person name="Zwiers L.-H."/>
            <person name="Turgeon B.G."/>
            <person name="Goodwin S.B."/>
            <person name="Spatafora J.W."/>
            <person name="Crous P.W."/>
            <person name="Grigoriev I.V."/>
        </authorList>
    </citation>
    <scope>NUCLEOTIDE SEQUENCE</scope>
    <source>
        <strain evidence="2 4">CBS 781.70</strain>
    </source>
</reference>
<accession>A0A6G1FX64</accession>